<keyword evidence="1" id="KW-0597">Phosphoprotein</keyword>
<evidence type="ECO:0000313" key="4">
    <source>
        <dbReference type="EMBL" id="SPQ99945.1"/>
    </source>
</evidence>
<feature type="domain" description="PH" evidence="2">
    <location>
        <begin position="125"/>
        <end position="224"/>
    </location>
</feature>
<dbReference type="GO" id="GO:0042147">
    <property type="term" value="P:retrograde transport, endosome to Golgi"/>
    <property type="evidence" value="ECO:0007669"/>
    <property type="project" value="TreeGrafter"/>
</dbReference>
<dbReference type="GO" id="GO:0007032">
    <property type="term" value="P:endosome organization"/>
    <property type="evidence" value="ECO:0007669"/>
    <property type="project" value="TreeGrafter"/>
</dbReference>
<organism evidence="3 5">
    <name type="scientific">Plasmodiophora brassicae</name>
    <name type="common">Clubroot disease agent</name>
    <dbReference type="NCBI Taxonomy" id="37360"/>
    <lineage>
        <taxon>Eukaryota</taxon>
        <taxon>Sar</taxon>
        <taxon>Rhizaria</taxon>
        <taxon>Endomyxa</taxon>
        <taxon>Phytomyxea</taxon>
        <taxon>Plasmodiophorida</taxon>
        <taxon>Plasmodiophoridae</taxon>
        <taxon>Plasmodiophora</taxon>
    </lineage>
</organism>
<sequence>MNLPVSHTGFLEKRSGSTGSKYQPRFFIHHGRFLSYYFKPGDSMPLGVIDLAKAKIEVPGELSRLREHEFRISNYSKIYHLVGSSDADVETWTRLLSDAITRHEGKAADPEPTVVMPPKWFDLSKNIHRGHLRKQGGSRPSWTARYFVLVDGDHPTMYYFKDIPEGHSIHCLGAIALAGATLVTAIDGRPHAFSIMTRDRQYVFEATDDADYQAWITVLRGATAEERAE</sequence>
<keyword evidence="5" id="KW-1185">Reference proteome</keyword>
<evidence type="ECO:0000259" key="2">
    <source>
        <dbReference type="PROSITE" id="PS50003"/>
    </source>
</evidence>
<dbReference type="InterPro" id="IPR011993">
    <property type="entry name" value="PH-like_dom_sf"/>
</dbReference>
<gene>
    <name evidence="3" type="ORF">PBRA_004409</name>
    <name evidence="4" type="ORF">PLBR_LOCUS7160</name>
</gene>
<protein>
    <recommendedName>
        <fullName evidence="2">PH domain-containing protein</fullName>
    </recommendedName>
</protein>
<dbReference type="GO" id="GO:0005802">
    <property type="term" value="C:trans-Golgi network"/>
    <property type="evidence" value="ECO:0007669"/>
    <property type="project" value="TreeGrafter"/>
</dbReference>
<dbReference type="OMA" id="LREHEFR"/>
<dbReference type="Proteomes" id="UP000290189">
    <property type="component" value="Unassembled WGS sequence"/>
</dbReference>
<dbReference type="InterPro" id="IPR045188">
    <property type="entry name" value="Boi1/Boi2-like"/>
</dbReference>
<keyword evidence="4" id="KW-0496">Mitochondrion</keyword>
<dbReference type="Gene3D" id="2.30.29.30">
    <property type="entry name" value="Pleckstrin-homology domain (PH domain)/Phosphotyrosine-binding domain (PTB)"/>
    <property type="match status" value="2"/>
</dbReference>
<dbReference type="InterPro" id="IPR001849">
    <property type="entry name" value="PH_domain"/>
</dbReference>
<geneLocation type="mitochondrion" evidence="4"/>
<dbReference type="PROSITE" id="PS50003">
    <property type="entry name" value="PH_DOMAIN"/>
    <property type="match status" value="2"/>
</dbReference>
<reference evidence="3 5" key="1">
    <citation type="submission" date="2015-02" db="EMBL/GenBank/DDBJ databases">
        <authorList>
            <person name="Chooi Y.-H."/>
        </authorList>
    </citation>
    <scope>NUCLEOTIDE SEQUENCE [LARGE SCALE GENOMIC DNA]</scope>
    <source>
        <strain evidence="3">E3</strain>
    </source>
</reference>
<dbReference type="PANTHER" id="PTHR22902">
    <property type="entry name" value="SESQUIPEDALIAN"/>
    <property type="match status" value="1"/>
</dbReference>
<dbReference type="SMART" id="SM00233">
    <property type="entry name" value="PH"/>
    <property type="match status" value="2"/>
</dbReference>
<dbReference type="GO" id="GO:0005829">
    <property type="term" value="C:cytosol"/>
    <property type="evidence" value="ECO:0007669"/>
    <property type="project" value="GOC"/>
</dbReference>
<dbReference type="PANTHER" id="PTHR22902:SF27">
    <property type="entry name" value="PLECKSTRIN HOMOLOGY DOMAIN-CONTAINING FAMILY A MEMBER 3"/>
    <property type="match status" value="1"/>
</dbReference>
<dbReference type="Proteomes" id="UP000039324">
    <property type="component" value="Unassembled WGS sequence"/>
</dbReference>
<accession>A0A0G4IKB7</accession>
<dbReference type="Pfam" id="PF00169">
    <property type="entry name" value="PH"/>
    <property type="match status" value="2"/>
</dbReference>
<dbReference type="GO" id="GO:0001881">
    <property type="term" value="P:receptor recycling"/>
    <property type="evidence" value="ECO:0007669"/>
    <property type="project" value="TreeGrafter"/>
</dbReference>
<dbReference type="OrthoDB" id="185175at2759"/>
<dbReference type="AlphaFoldDB" id="A0A0G4IKB7"/>
<evidence type="ECO:0000313" key="5">
    <source>
        <dbReference type="Proteomes" id="UP000039324"/>
    </source>
</evidence>
<dbReference type="GO" id="GO:0005769">
    <property type="term" value="C:early endosome"/>
    <property type="evidence" value="ECO:0007669"/>
    <property type="project" value="TreeGrafter"/>
</dbReference>
<dbReference type="EMBL" id="CDSF01000035">
    <property type="protein sequence ID" value="CEO95696.1"/>
    <property type="molecule type" value="Genomic_DNA"/>
</dbReference>
<name>A0A0G4IKB7_PLABS</name>
<proteinExistence type="predicted"/>
<evidence type="ECO:0000256" key="1">
    <source>
        <dbReference type="ARBA" id="ARBA00022553"/>
    </source>
</evidence>
<dbReference type="SUPFAM" id="SSF50729">
    <property type="entry name" value="PH domain-like"/>
    <property type="match status" value="2"/>
</dbReference>
<feature type="domain" description="PH" evidence="2">
    <location>
        <begin position="4"/>
        <end position="101"/>
    </location>
</feature>
<evidence type="ECO:0000313" key="3">
    <source>
        <dbReference type="EMBL" id="CEO95696.1"/>
    </source>
</evidence>
<evidence type="ECO:0000313" key="6">
    <source>
        <dbReference type="Proteomes" id="UP000290189"/>
    </source>
</evidence>
<dbReference type="GO" id="GO:0055037">
    <property type="term" value="C:recycling endosome"/>
    <property type="evidence" value="ECO:0007669"/>
    <property type="project" value="TreeGrafter"/>
</dbReference>
<reference evidence="4 6" key="2">
    <citation type="submission" date="2018-03" db="EMBL/GenBank/DDBJ databases">
        <authorList>
            <person name="Fogelqvist J."/>
        </authorList>
    </citation>
    <scope>NUCLEOTIDE SEQUENCE [LARGE SCALE GENOMIC DNA]</scope>
</reference>
<dbReference type="EMBL" id="OVEO01000013">
    <property type="protein sequence ID" value="SPQ99945.1"/>
    <property type="molecule type" value="Genomic_DNA"/>
</dbReference>